<evidence type="ECO:0000313" key="2">
    <source>
        <dbReference type="EMBL" id="GBM70881.1"/>
    </source>
</evidence>
<feature type="signal peptide" evidence="1">
    <location>
        <begin position="1"/>
        <end position="16"/>
    </location>
</feature>
<evidence type="ECO:0008006" key="4">
    <source>
        <dbReference type="Google" id="ProtNLM"/>
    </source>
</evidence>
<sequence length="78" mass="8709">MLPVLLLNLQLVLGGGKEFPDPQKEWRMCGMPRPAFVCDPHFILPRGDGEASHSLTRGKPASFAENVRFEPRRIILPG</sequence>
<keyword evidence="1" id="KW-0732">Signal</keyword>
<keyword evidence="3" id="KW-1185">Reference proteome</keyword>
<feature type="chain" id="PRO_5021271314" description="Secreted protein" evidence="1">
    <location>
        <begin position="17"/>
        <end position="78"/>
    </location>
</feature>
<protein>
    <recommendedName>
        <fullName evidence="4">Secreted protein</fullName>
    </recommendedName>
</protein>
<dbReference type="AlphaFoldDB" id="A0A4Y2HZK3"/>
<proteinExistence type="predicted"/>
<gene>
    <name evidence="2" type="ORF">AVEN_143520_1</name>
</gene>
<evidence type="ECO:0000313" key="3">
    <source>
        <dbReference type="Proteomes" id="UP000499080"/>
    </source>
</evidence>
<organism evidence="2 3">
    <name type="scientific">Araneus ventricosus</name>
    <name type="common">Orbweaver spider</name>
    <name type="synonym">Epeira ventricosa</name>
    <dbReference type="NCBI Taxonomy" id="182803"/>
    <lineage>
        <taxon>Eukaryota</taxon>
        <taxon>Metazoa</taxon>
        <taxon>Ecdysozoa</taxon>
        <taxon>Arthropoda</taxon>
        <taxon>Chelicerata</taxon>
        <taxon>Arachnida</taxon>
        <taxon>Araneae</taxon>
        <taxon>Araneomorphae</taxon>
        <taxon>Entelegynae</taxon>
        <taxon>Araneoidea</taxon>
        <taxon>Araneidae</taxon>
        <taxon>Araneus</taxon>
    </lineage>
</organism>
<reference evidence="2 3" key="1">
    <citation type="journal article" date="2019" name="Sci. Rep.">
        <title>Orb-weaving spider Araneus ventricosus genome elucidates the spidroin gene catalogue.</title>
        <authorList>
            <person name="Kono N."/>
            <person name="Nakamura H."/>
            <person name="Ohtoshi R."/>
            <person name="Moran D.A.P."/>
            <person name="Shinohara A."/>
            <person name="Yoshida Y."/>
            <person name="Fujiwara M."/>
            <person name="Mori M."/>
            <person name="Tomita M."/>
            <person name="Arakawa K."/>
        </authorList>
    </citation>
    <scope>NUCLEOTIDE SEQUENCE [LARGE SCALE GENOMIC DNA]</scope>
</reference>
<dbReference type="OrthoDB" id="6499708at2759"/>
<accession>A0A4Y2HZK3</accession>
<comment type="caution">
    <text evidence="2">The sequence shown here is derived from an EMBL/GenBank/DDBJ whole genome shotgun (WGS) entry which is preliminary data.</text>
</comment>
<dbReference type="Proteomes" id="UP000499080">
    <property type="component" value="Unassembled WGS sequence"/>
</dbReference>
<evidence type="ECO:0000256" key="1">
    <source>
        <dbReference type="SAM" id="SignalP"/>
    </source>
</evidence>
<name>A0A4Y2HZK3_ARAVE</name>
<dbReference type="EMBL" id="BGPR01104794">
    <property type="protein sequence ID" value="GBM70881.1"/>
    <property type="molecule type" value="Genomic_DNA"/>
</dbReference>